<dbReference type="Proteomes" id="UP001596306">
    <property type="component" value="Unassembled WGS sequence"/>
</dbReference>
<dbReference type="Gene3D" id="3.90.550.10">
    <property type="entry name" value="Spore Coat Polysaccharide Biosynthesis Protein SpsA, Chain A"/>
    <property type="match status" value="2"/>
</dbReference>
<keyword evidence="3" id="KW-1185">Reference proteome</keyword>
<gene>
    <name evidence="2" type="ORF">ACFQB0_01530</name>
</gene>
<dbReference type="InterPro" id="IPR029044">
    <property type="entry name" value="Nucleotide-diphossugar_trans"/>
</dbReference>
<dbReference type="Pfam" id="PF00535">
    <property type="entry name" value="Glycos_transf_2"/>
    <property type="match status" value="1"/>
</dbReference>
<sequence length="517" mass="57087">MGGVPRFSILTPVYNTPVVVLRSTIDSVLAQSYPEWELILVDDMSPDDRVRTALRKAARADPRIRVIERAENGGIVAASNDALAVAAGEFIALLDHDDVLDPDALRLVSEAIDTDRDVDYVYSDEDKVDAMGGVFDRFDKPDWSPERLRGQMYTGHFSVLRTELARAVGGFDPSTEGSQDHDLVLKVTERARRIVHVPDVLYHWRVLPGSTAHSSDAKPYAWEAGLRAVDAHLGRVGILGHAEFGPVPGTYRIAREPELDRRVSVIIPTRGTAGKVWGAQRVFVVEAVRSLLARTEHRSLEIVVVYDSDTPESVLDELGEIADDRLLPVLFEGAFNFSRKCNVGALAATGDALLFLNDDVEAISEEIVGAMLAPLREPDVGMTGAMLYFEDGGIQHAGHLHHMGQYTHAYLGERADAYGAFSSLLINREASGLTAACIAMPRTVFLEVGGFSESFPGNFNDVDLCNKVRQAGYRLLWLPDVRLYHFESRSRNPLVHSYEEKSILNRWGGPQRDPFLA</sequence>
<dbReference type="EMBL" id="JBHSTP010000001">
    <property type="protein sequence ID" value="MFC6354795.1"/>
    <property type="molecule type" value="Genomic_DNA"/>
</dbReference>
<dbReference type="InterPro" id="IPR001173">
    <property type="entry name" value="Glyco_trans_2-like"/>
</dbReference>
<reference evidence="3" key="1">
    <citation type="journal article" date="2019" name="Int. J. Syst. Evol. Microbiol.">
        <title>The Global Catalogue of Microorganisms (GCM) 10K type strain sequencing project: providing services to taxonomists for standard genome sequencing and annotation.</title>
        <authorList>
            <consortium name="The Broad Institute Genomics Platform"/>
            <consortium name="The Broad Institute Genome Sequencing Center for Infectious Disease"/>
            <person name="Wu L."/>
            <person name="Ma J."/>
        </authorList>
    </citation>
    <scope>NUCLEOTIDE SEQUENCE [LARGE SCALE GENOMIC DNA]</scope>
    <source>
        <strain evidence="3">CCUG 43304</strain>
    </source>
</reference>
<dbReference type="InterPro" id="IPR050834">
    <property type="entry name" value="Glycosyltransf_2"/>
</dbReference>
<protein>
    <submittedName>
        <fullName evidence="2">Glycosyltransferase</fullName>
        <ecNumber evidence="2">2.4.-.-</ecNumber>
    </submittedName>
</protein>
<comment type="caution">
    <text evidence="2">The sequence shown here is derived from an EMBL/GenBank/DDBJ whole genome shotgun (WGS) entry which is preliminary data.</text>
</comment>
<accession>A0ABW1VCG5</accession>
<dbReference type="PANTHER" id="PTHR43685">
    <property type="entry name" value="GLYCOSYLTRANSFERASE"/>
    <property type="match status" value="1"/>
</dbReference>
<evidence type="ECO:0000313" key="2">
    <source>
        <dbReference type="EMBL" id="MFC6354795.1"/>
    </source>
</evidence>
<proteinExistence type="predicted"/>
<dbReference type="PANTHER" id="PTHR43685:SF2">
    <property type="entry name" value="GLYCOSYLTRANSFERASE 2-LIKE DOMAIN-CONTAINING PROTEIN"/>
    <property type="match status" value="1"/>
</dbReference>
<organism evidence="2 3">
    <name type="scientific">Luethyella okanaganae</name>
    <dbReference type="NCBI Taxonomy" id="69372"/>
    <lineage>
        <taxon>Bacteria</taxon>
        <taxon>Bacillati</taxon>
        <taxon>Actinomycetota</taxon>
        <taxon>Actinomycetes</taxon>
        <taxon>Micrococcales</taxon>
        <taxon>Microbacteriaceae</taxon>
        <taxon>Luethyella</taxon>
    </lineage>
</organism>
<dbReference type="RefSeq" id="WP_386726689.1">
    <property type="nucleotide sequence ID" value="NZ_JBHSTP010000001.1"/>
</dbReference>
<dbReference type="CDD" id="cd04184">
    <property type="entry name" value="GT2_RfbC_Mx_like"/>
    <property type="match status" value="1"/>
</dbReference>
<evidence type="ECO:0000259" key="1">
    <source>
        <dbReference type="Pfam" id="PF00535"/>
    </source>
</evidence>
<evidence type="ECO:0000313" key="3">
    <source>
        <dbReference type="Proteomes" id="UP001596306"/>
    </source>
</evidence>
<keyword evidence="2" id="KW-0328">Glycosyltransferase</keyword>
<name>A0ABW1VCG5_9MICO</name>
<dbReference type="Pfam" id="PF13641">
    <property type="entry name" value="Glyco_tranf_2_3"/>
    <property type="match status" value="1"/>
</dbReference>
<keyword evidence="2" id="KW-0808">Transferase</keyword>
<dbReference type="EC" id="2.4.-.-" evidence="2"/>
<dbReference type="GO" id="GO:0016757">
    <property type="term" value="F:glycosyltransferase activity"/>
    <property type="evidence" value="ECO:0007669"/>
    <property type="project" value="UniProtKB-KW"/>
</dbReference>
<feature type="domain" description="Glycosyltransferase 2-like" evidence="1">
    <location>
        <begin position="8"/>
        <end position="121"/>
    </location>
</feature>
<dbReference type="SUPFAM" id="SSF53448">
    <property type="entry name" value="Nucleotide-diphospho-sugar transferases"/>
    <property type="match status" value="2"/>
</dbReference>